<protein>
    <submittedName>
        <fullName evidence="5">Efflux RND transporter periplasmic adaptor subunit</fullName>
    </submittedName>
</protein>
<evidence type="ECO:0000256" key="3">
    <source>
        <dbReference type="SAM" id="Coils"/>
    </source>
</evidence>
<dbReference type="InterPro" id="IPR058627">
    <property type="entry name" value="MdtA-like_C"/>
</dbReference>
<organism evidence="5 6">
    <name type="scientific">Paenibacillus aurantius</name>
    <dbReference type="NCBI Taxonomy" id="2918900"/>
    <lineage>
        <taxon>Bacteria</taxon>
        <taxon>Bacillati</taxon>
        <taxon>Bacillota</taxon>
        <taxon>Bacilli</taxon>
        <taxon>Bacillales</taxon>
        <taxon>Paenibacillaceae</taxon>
        <taxon>Paenibacillus</taxon>
    </lineage>
</organism>
<sequence>MEELWKRLKPVRAVWIAVCGGTVLLAGCSLLPQEEAPLAPPLVKPVKESMDLYEVKPGTIVKSVSGVATFASQQIQYLFFRDSGGRLQSVDVNLGDTIKRGTTVAKLERGDLETKIKLQRLAVEKAQIALEQTRQDKSGDSAAIRLKQIDVETVQIQLNQLTEQLNKANLVSDIEGVVTYIDSIKQGDVVTAYKPVVTVADPKQMKLVYEFSNPNDLTGIQVGMEVELKIASKPYKGKIVQTPSSVPPTTDKAQAEKNAKTIVIVPDELPDKVALGSTADFVVTTEKKENVLVIPRAGLRSYLGREYVQVLEGESRKEVDVEKGLASSTQVEIRKGLKEGQKVILNN</sequence>
<evidence type="ECO:0000313" key="5">
    <source>
        <dbReference type="EMBL" id="WNQ10288.1"/>
    </source>
</evidence>
<evidence type="ECO:0000259" key="4">
    <source>
        <dbReference type="Pfam" id="PF25967"/>
    </source>
</evidence>
<dbReference type="InterPro" id="IPR050465">
    <property type="entry name" value="UPF0194_transport"/>
</dbReference>
<evidence type="ECO:0000256" key="2">
    <source>
        <dbReference type="ARBA" id="ARBA00023054"/>
    </source>
</evidence>
<reference evidence="5 6" key="1">
    <citation type="submission" date="2022-02" db="EMBL/GenBank/DDBJ databases">
        <title>Paenibacillus sp. MBLB1776 Whole Genome Shotgun Sequencing.</title>
        <authorList>
            <person name="Hwang C.Y."/>
            <person name="Cho E.-S."/>
            <person name="Seo M.-J."/>
        </authorList>
    </citation>
    <scope>NUCLEOTIDE SEQUENCE [LARGE SCALE GENOMIC DNA]</scope>
    <source>
        <strain evidence="5 6">MBLB1776</strain>
    </source>
</reference>
<dbReference type="PROSITE" id="PS51257">
    <property type="entry name" value="PROKAR_LIPOPROTEIN"/>
    <property type="match status" value="1"/>
</dbReference>
<keyword evidence="6" id="KW-1185">Reference proteome</keyword>
<evidence type="ECO:0000256" key="1">
    <source>
        <dbReference type="ARBA" id="ARBA00004196"/>
    </source>
</evidence>
<dbReference type="Gene3D" id="2.40.420.20">
    <property type="match status" value="1"/>
</dbReference>
<comment type="subcellular location">
    <subcellularLocation>
        <location evidence="1">Cell envelope</location>
    </subcellularLocation>
</comment>
<dbReference type="Pfam" id="PF25967">
    <property type="entry name" value="RND-MFP_C"/>
    <property type="match status" value="1"/>
</dbReference>
<feature type="coiled-coil region" evidence="3">
    <location>
        <begin position="144"/>
        <end position="171"/>
    </location>
</feature>
<dbReference type="PANTHER" id="PTHR32347">
    <property type="entry name" value="EFFLUX SYSTEM COMPONENT YKNX-RELATED"/>
    <property type="match status" value="1"/>
</dbReference>
<dbReference type="KEGG" id="paun:MJA45_22110"/>
<evidence type="ECO:0000313" key="6">
    <source>
        <dbReference type="Proteomes" id="UP001305702"/>
    </source>
</evidence>
<dbReference type="RefSeq" id="WP_315604062.1">
    <property type="nucleotide sequence ID" value="NZ_CP130318.1"/>
</dbReference>
<dbReference type="AlphaFoldDB" id="A0AA96REK4"/>
<proteinExistence type="predicted"/>
<dbReference type="GO" id="GO:0030313">
    <property type="term" value="C:cell envelope"/>
    <property type="evidence" value="ECO:0007669"/>
    <property type="project" value="UniProtKB-SubCell"/>
</dbReference>
<gene>
    <name evidence="5" type="ORF">MJA45_22110</name>
</gene>
<dbReference type="Proteomes" id="UP001305702">
    <property type="component" value="Chromosome"/>
</dbReference>
<keyword evidence="2 3" id="KW-0175">Coiled coil</keyword>
<name>A0AA96REK4_9BACL</name>
<feature type="domain" description="Multidrug resistance protein MdtA-like C-terminal permuted SH3" evidence="4">
    <location>
        <begin position="290"/>
        <end position="345"/>
    </location>
</feature>
<dbReference type="EMBL" id="CP130318">
    <property type="protein sequence ID" value="WNQ10288.1"/>
    <property type="molecule type" value="Genomic_DNA"/>
</dbReference>
<accession>A0AA96REK4</accession>